<protein>
    <recommendedName>
        <fullName evidence="10">Peroxin-7</fullName>
    </recommendedName>
</protein>
<dbReference type="GO" id="GO:0005782">
    <property type="term" value="C:peroxisomal matrix"/>
    <property type="evidence" value="ECO:0007669"/>
    <property type="project" value="UniProtKB-SubCell"/>
</dbReference>
<keyword evidence="5 11" id="KW-0853">WD repeat</keyword>
<dbReference type="SUPFAM" id="SSF50978">
    <property type="entry name" value="WD40 repeat-like"/>
    <property type="match status" value="1"/>
</dbReference>
<dbReference type="AlphaFoldDB" id="A0A4V1ADE2"/>
<comment type="subcellular location">
    <subcellularLocation>
        <location evidence="2">Cytoplasm</location>
        <location evidence="2">Cytosol</location>
    </subcellularLocation>
    <subcellularLocation>
        <location evidence="1">Peroxisome matrix</location>
    </subcellularLocation>
</comment>
<evidence type="ECO:0000256" key="4">
    <source>
        <dbReference type="ARBA" id="ARBA00022490"/>
    </source>
</evidence>
<organism evidence="12 13">
    <name type="scientific">Metschnikowia aff. pulcherrima</name>
    <dbReference type="NCBI Taxonomy" id="2163413"/>
    <lineage>
        <taxon>Eukaryota</taxon>
        <taxon>Fungi</taxon>
        <taxon>Dikarya</taxon>
        <taxon>Ascomycota</taxon>
        <taxon>Saccharomycotina</taxon>
        <taxon>Pichiomycetes</taxon>
        <taxon>Metschnikowiaceae</taxon>
        <taxon>Metschnikowia</taxon>
    </lineage>
</organism>
<evidence type="ECO:0000256" key="10">
    <source>
        <dbReference type="ARBA" id="ARBA00032565"/>
    </source>
</evidence>
<evidence type="ECO:0000313" key="12">
    <source>
        <dbReference type="EMBL" id="QBM85403.1"/>
    </source>
</evidence>
<evidence type="ECO:0000256" key="11">
    <source>
        <dbReference type="PROSITE-ProRule" id="PRU00221"/>
    </source>
</evidence>
<dbReference type="PROSITE" id="PS50082">
    <property type="entry name" value="WD_REPEATS_2"/>
    <property type="match status" value="3"/>
</dbReference>
<feature type="repeat" description="WD" evidence="11">
    <location>
        <begin position="282"/>
        <end position="324"/>
    </location>
</feature>
<dbReference type="InterPro" id="IPR001680">
    <property type="entry name" value="WD40_rpt"/>
</dbReference>
<keyword evidence="13" id="KW-1185">Reference proteome</keyword>
<evidence type="ECO:0000256" key="5">
    <source>
        <dbReference type="ARBA" id="ARBA00022574"/>
    </source>
</evidence>
<evidence type="ECO:0000256" key="7">
    <source>
        <dbReference type="ARBA" id="ARBA00022927"/>
    </source>
</evidence>
<keyword evidence="8" id="KW-0576">Peroxisome</keyword>
<dbReference type="PRINTS" id="PR00320">
    <property type="entry name" value="GPROTEINBRPT"/>
</dbReference>
<evidence type="ECO:0000256" key="6">
    <source>
        <dbReference type="ARBA" id="ARBA00022737"/>
    </source>
</evidence>
<dbReference type="EMBL" id="CP034456">
    <property type="protein sequence ID" value="QBM85403.1"/>
    <property type="molecule type" value="Genomic_DNA"/>
</dbReference>
<sequence length="374" mass="41699">MLSYRTVGYNGYGVGYSPFFDNKLAVATAANYGLVGNGKLFILGIDSTGQIRKDIAWETQDGLFDLAWSEVHENQVATASGDGSVKLFDLTVPQFPVMNYKEHQREVFSVNWNLVDKVNFVTLSWDGTIKVWAPNRQQSLLTLSPEVDYTTIASNVATTARPTVPISHTSPPGQVDTTKCIYNAAFSPHSPLTVISCTGASHVHIWDIRAPKPLQLDFVAHGGLECLSCDWNKYKPTVIASAGTDKAVRVWDLRMITKIDLPNLHLPMPAYHMRGPTPLNELLGHEFAVRKVTWSPHSGKELLSASYDMSARVWNDQSDERARFLNSKASGCKGVMRKHREFVIGCDYSLWGEPGWAATTGWDEMVYVWDTKRI</sequence>
<evidence type="ECO:0000256" key="8">
    <source>
        <dbReference type="ARBA" id="ARBA00023140"/>
    </source>
</evidence>
<dbReference type="InterPro" id="IPR036322">
    <property type="entry name" value="WD40_repeat_dom_sf"/>
</dbReference>
<evidence type="ECO:0000256" key="2">
    <source>
        <dbReference type="ARBA" id="ARBA00004514"/>
    </source>
</evidence>
<dbReference type="PROSITE" id="PS50294">
    <property type="entry name" value="WD_REPEATS_REGION"/>
    <property type="match status" value="1"/>
</dbReference>
<dbReference type="PANTHER" id="PTHR46027">
    <property type="entry name" value="PEROXISOMAL TARGETING SIGNAL 2 RECEPTOR"/>
    <property type="match status" value="1"/>
</dbReference>
<evidence type="ECO:0000313" key="13">
    <source>
        <dbReference type="Proteomes" id="UP000292447"/>
    </source>
</evidence>
<dbReference type="GO" id="GO:0005829">
    <property type="term" value="C:cytosol"/>
    <property type="evidence" value="ECO:0007669"/>
    <property type="project" value="UniProtKB-SubCell"/>
</dbReference>
<dbReference type="InterPro" id="IPR015943">
    <property type="entry name" value="WD40/YVTN_repeat-like_dom_sf"/>
</dbReference>
<dbReference type="Gene3D" id="2.130.10.10">
    <property type="entry name" value="YVTN repeat-like/Quinoprotein amine dehydrogenase"/>
    <property type="match status" value="1"/>
</dbReference>
<evidence type="ECO:0000256" key="3">
    <source>
        <dbReference type="ARBA" id="ARBA00022448"/>
    </source>
</evidence>
<dbReference type="STRING" id="2163413.A0A4V1ADE2"/>
<gene>
    <name evidence="12" type="primary">MPUL0A00200</name>
    <name evidence="12" type="ORF">METSCH_A00200</name>
</gene>
<evidence type="ECO:0000256" key="9">
    <source>
        <dbReference type="ARBA" id="ARBA00024017"/>
    </source>
</evidence>
<feature type="repeat" description="WD" evidence="11">
    <location>
        <begin position="239"/>
        <end position="254"/>
    </location>
</feature>
<dbReference type="SMART" id="SM00320">
    <property type="entry name" value="WD40"/>
    <property type="match status" value="6"/>
</dbReference>
<dbReference type="Proteomes" id="UP000292447">
    <property type="component" value="Chromosome I"/>
</dbReference>
<keyword evidence="3" id="KW-0813">Transport</keyword>
<keyword evidence="6" id="KW-0677">Repeat</keyword>
<name>A0A4V1ADE2_9ASCO</name>
<keyword evidence="12" id="KW-0675">Receptor</keyword>
<dbReference type="Pfam" id="PF00400">
    <property type="entry name" value="WD40"/>
    <property type="match status" value="3"/>
</dbReference>
<reference evidence="13" key="1">
    <citation type="submission" date="2019-03" db="EMBL/GenBank/DDBJ databases">
        <title>Snf2 controls pulcherriminic acid biosynthesis and connects pigmentation and antifungal activity of the yeast Metschnikowia pulcherrima.</title>
        <authorList>
            <person name="Gore-Lloyd D."/>
            <person name="Sumann I."/>
            <person name="Brachmann A.O."/>
            <person name="Schneeberger K."/>
            <person name="Ortiz-Merino R.A."/>
            <person name="Moreno-Beltran M."/>
            <person name="Schlaefli M."/>
            <person name="Kirner P."/>
            <person name="Santos Kron A."/>
            <person name="Wolfe K.H."/>
            <person name="Piel J."/>
            <person name="Ahrens C.H."/>
            <person name="Henk D."/>
            <person name="Freimoser F.M."/>
        </authorList>
    </citation>
    <scope>NUCLEOTIDE SEQUENCE [LARGE SCALE GENOMIC DNA]</scope>
    <source>
        <strain evidence="13">APC 1.2</strain>
    </source>
</reference>
<dbReference type="GO" id="GO:0005053">
    <property type="term" value="F:peroxisome matrix targeting signal-2 binding"/>
    <property type="evidence" value="ECO:0007669"/>
    <property type="project" value="InterPro"/>
</dbReference>
<accession>A0A4V1ADE2</accession>
<evidence type="ECO:0000256" key="1">
    <source>
        <dbReference type="ARBA" id="ARBA00004253"/>
    </source>
</evidence>
<feature type="repeat" description="WD" evidence="11">
    <location>
        <begin position="100"/>
        <end position="142"/>
    </location>
</feature>
<keyword evidence="7" id="KW-0653">Protein transport</keyword>
<dbReference type="InterPro" id="IPR044536">
    <property type="entry name" value="PEX7"/>
</dbReference>
<dbReference type="GO" id="GO:0016558">
    <property type="term" value="P:protein import into peroxisome matrix"/>
    <property type="evidence" value="ECO:0007669"/>
    <property type="project" value="InterPro"/>
</dbReference>
<comment type="similarity">
    <text evidence="9">Belongs to the WD repeat peroxin-7 family.</text>
</comment>
<proteinExistence type="inferred from homology"/>
<dbReference type="InterPro" id="IPR020472">
    <property type="entry name" value="WD40_PAC1"/>
</dbReference>
<keyword evidence="4" id="KW-0963">Cytoplasm</keyword>
<dbReference type="PANTHER" id="PTHR46027:SF1">
    <property type="entry name" value="PEROXISOMAL TARGETING SIGNAL 2 RECEPTOR"/>
    <property type="match status" value="1"/>
</dbReference>